<keyword evidence="3" id="KW-1185">Reference proteome</keyword>
<dbReference type="HOGENOM" id="CLU_623925_0_0_3"/>
<dbReference type="NCBIfam" id="NF009035">
    <property type="entry name" value="PRK12367.1"/>
    <property type="match status" value="1"/>
</dbReference>
<dbReference type="AlphaFoldDB" id="K9Z1Q4"/>
<dbReference type="PANTHER" id="PTHR43550:SF3">
    <property type="entry name" value="3-KETODIHYDROSPHINGOSINE REDUCTASE"/>
    <property type="match status" value="1"/>
</dbReference>
<dbReference type="EMBL" id="CP003947">
    <property type="protein sequence ID" value="AFZ53136.1"/>
    <property type="molecule type" value="Genomic_DNA"/>
</dbReference>
<dbReference type="GO" id="GO:0016020">
    <property type="term" value="C:membrane"/>
    <property type="evidence" value="ECO:0007669"/>
    <property type="project" value="GOC"/>
</dbReference>
<keyword evidence="1" id="KW-0472">Membrane</keyword>
<dbReference type="GO" id="GO:0047560">
    <property type="term" value="F:3-dehydrosphinganine reductase activity"/>
    <property type="evidence" value="ECO:0007669"/>
    <property type="project" value="TreeGrafter"/>
</dbReference>
<organism evidence="2 3">
    <name type="scientific">Cyanobacterium aponinum (strain PCC 10605)</name>
    <dbReference type="NCBI Taxonomy" id="755178"/>
    <lineage>
        <taxon>Bacteria</taxon>
        <taxon>Bacillati</taxon>
        <taxon>Cyanobacteriota</taxon>
        <taxon>Cyanophyceae</taxon>
        <taxon>Oscillatoriophycideae</taxon>
        <taxon>Chroococcales</taxon>
        <taxon>Geminocystaceae</taxon>
        <taxon>Cyanobacterium</taxon>
    </lineage>
</organism>
<dbReference type="eggNOG" id="COG0300">
    <property type="taxonomic scope" value="Bacteria"/>
</dbReference>
<dbReference type="Gene3D" id="3.40.50.720">
    <property type="entry name" value="NAD(P)-binding Rossmann-like Domain"/>
    <property type="match status" value="1"/>
</dbReference>
<gene>
    <name evidence="2" type="ordered locus">Cyan10605_1007</name>
</gene>
<dbReference type="GO" id="GO:0030148">
    <property type="term" value="P:sphingolipid biosynthetic process"/>
    <property type="evidence" value="ECO:0007669"/>
    <property type="project" value="TreeGrafter"/>
</dbReference>
<dbReference type="PATRIC" id="fig|755178.3.peg.1065"/>
<dbReference type="Pfam" id="PF00106">
    <property type="entry name" value="adh_short"/>
    <property type="match status" value="1"/>
</dbReference>
<dbReference type="NCBIfam" id="NF005653">
    <property type="entry name" value="PRK07424.1"/>
    <property type="match status" value="1"/>
</dbReference>
<dbReference type="RefSeq" id="WP_015218867.1">
    <property type="nucleotide sequence ID" value="NC_019776.1"/>
</dbReference>
<dbReference type="InterPro" id="IPR036291">
    <property type="entry name" value="NAD(P)-bd_dom_sf"/>
</dbReference>
<keyword evidence="1" id="KW-0812">Transmembrane</keyword>
<evidence type="ECO:0000313" key="3">
    <source>
        <dbReference type="Proteomes" id="UP000010480"/>
    </source>
</evidence>
<dbReference type="SUPFAM" id="SSF51735">
    <property type="entry name" value="NAD(P)-binding Rossmann-fold domains"/>
    <property type="match status" value="1"/>
</dbReference>
<dbReference type="InterPro" id="IPR002347">
    <property type="entry name" value="SDR_fam"/>
</dbReference>
<sequence length="419" mass="47920">MGHTEVLEIVISSALAIAAPLVIALCSVIWVELVRDVYHFLAHVWQPLYRLHSWHHRIFKPDLSVNSEAIYRQANWYNDLPESLVMLTFSFIYAFTVIQTQWINPDYQWLVWTGSFYTLTFTAGAIARGLGVPYADAITDVTHRQGDFTNIPANLFVNRPYHWRHHFDDQNAYFCGTITVIDRIMGTALSLKGKKVIVTGANGTLGQALIKQLYLKGAKITALTSQEKELFISVKNQQIPIKTVTWQIGRESELNQLLTKTDILIINHGINVHGEKSAEAIEKSYEVNTFSGWRLMELFLDTVKTNQDKATKEIWVNTSEAEVNPAFSPLYEMSKRTMGELVTMKRVNAPCIIRKLILGPFKSNLNPIGIMSAEWVAQQIVNLAVRDFRDIIVTINPLTYMLFPIKEFTTANYFRWFTR</sequence>
<dbReference type="PANTHER" id="PTHR43550">
    <property type="entry name" value="3-KETODIHYDROSPHINGOSINE REDUCTASE"/>
    <property type="match status" value="1"/>
</dbReference>
<feature type="transmembrane region" description="Helical" evidence="1">
    <location>
        <begin position="6"/>
        <end position="31"/>
    </location>
</feature>
<feature type="transmembrane region" description="Helical" evidence="1">
    <location>
        <begin position="109"/>
        <end position="127"/>
    </location>
</feature>
<feature type="transmembrane region" description="Helical" evidence="1">
    <location>
        <begin position="84"/>
        <end position="103"/>
    </location>
</feature>
<dbReference type="STRING" id="755178.Cyan10605_1007"/>
<dbReference type="eggNOG" id="COG3000">
    <property type="taxonomic scope" value="Bacteria"/>
</dbReference>
<evidence type="ECO:0000256" key="1">
    <source>
        <dbReference type="SAM" id="Phobius"/>
    </source>
</evidence>
<reference evidence="3" key="1">
    <citation type="journal article" date="2013" name="Proc. Natl. Acad. Sci. U.S.A.">
        <title>Improving the coverage of the cyanobacterial phylum using diversity-driven genome sequencing.</title>
        <authorList>
            <person name="Shih P.M."/>
            <person name="Wu D."/>
            <person name="Latifi A."/>
            <person name="Axen S.D."/>
            <person name="Fewer D.P."/>
            <person name="Talla E."/>
            <person name="Calteau A."/>
            <person name="Cai F."/>
            <person name="Tandeau de Marsac N."/>
            <person name="Rippka R."/>
            <person name="Herdman M."/>
            <person name="Sivonen K."/>
            <person name="Coursin T."/>
            <person name="Laurent T."/>
            <person name="Goodwin L."/>
            <person name="Nolan M."/>
            <person name="Davenport K.W."/>
            <person name="Han C.S."/>
            <person name="Rubin E.M."/>
            <person name="Eisen J.A."/>
            <person name="Woyke T."/>
            <person name="Gugger M."/>
            <person name="Kerfeld C.A."/>
        </authorList>
    </citation>
    <scope>NUCLEOTIDE SEQUENCE [LARGE SCALE GENOMIC DNA]</scope>
    <source>
        <strain evidence="3">PCC 10605</strain>
    </source>
</reference>
<protein>
    <submittedName>
        <fullName evidence="2">Bifunctional sterol desaturase/short chain dehydrogenase</fullName>
    </submittedName>
</protein>
<keyword evidence="1" id="KW-1133">Transmembrane helix</keyword>
<dbReference type="GO" id="GO:0006666">
    <property type="term" value="P:3-keto-sphinganine metabolic process"/>
    <property type="evidence" value="ECO:0007669"/>
    <property type="project" value="TreeGrafter"/>
</dbReference>
<name>K9Z1Q4_CYAAP</name>
<dbReference type="Proteomes" id="UP000010480">
    <property type="component" value="Chromosome"/>
</dbReference>
<dbReference type="KEGG" id="can:Cyan10605_1007"/>
<proteinExistence type="predicted"/>
<evidence type="ECO:0000313" key="2">
    <source>
        <dbReference type="EMBL" id="AFZ53136.1"/>
    </source>
</evidence>
<accession>K9Z1Q4</accession>